<evidence type="ECO:0000256" key="1">
    <source>
        <dbReference type="ARBA" id="ARBA00022729"/>
    </source>
</evidence>
<accession>A0ABQ1JLM3</accession>
<keyword evidence="1 2" id="KW-0732">Signal</keyword>
<feature type="domain" description="Thioredoxin" evidence="3">
    <location>
        <begin position="21"/>
        <end position="188"/>
    </location>
</feature>
<dbReference type="Pfam" id="PF08534">
    <property type="entry name" value="Redoxin"/>
    <property type="match status" value="1"/>
</dbReference>
<reference evidence="5" key="1">
    <citation type="journal article" date="2019" name="Int. J. Syst. Evol. Microbiol.">
        <title>The Global Catalogue of Microorganisms (GCM) 10K type strain sequencing project: providing services to taxonomists for standard genome sequencing and annotation.</title>
        <authorList>
            <consortium name="The Broad Institute Genomics Platform"/>
            <consortium name="The Broad Institute Genome Sequencing Center for Infectious Disease"/>
            <person name="Wu L."/>
            <person name="Ma J."/>
        </authorList>
    </citation>
    <scope>NUCLEOTIDE SEQUENCE [LARGE SCALE GENOMIC DNA]</scope>
    <source>
        <strain evidence="5">CGMCC 1.15461</strain>
    </source>
</reference>
<gene>
    <name evidence="4" type="ORF">GCM10007424_06180</name>
</gene>
<name>A0ABQ1JLM3_9FLAO</name>
<dbReference type="RefSeq" id="WP_188619786.1">
    <property type="nucleotide sequence ID" value="NZ_BMJE01000002.1"/>
</dbReference>
<evidence type="ECO:0000259" key="3">
    <source>
        <dbReference type="PROSITE" id="PS51352"/>
    </source>
</evidence>
<dbReference type="Pfam" id="PF18962">
    <property type="entry name" value="Por_Secre_tail"/>
    <property type="match status" value="1"/>
</dbReference>
<dbReference type="InterPro" id="IPR013766">
    <property type="entry name" value="Thioredoxin_domain"/>
</dbReference>
<evidence type="ECO:0000313" key="4">
    <source>
        <dbReference type="EMBL" id="GGB68980.1"/>
    </source>
</evidence>
<proteinExistence type="predicted"/>
<dbReference type="Proteomes" id="UP000615760">
    <property type="component" value="Unassembled WGS sequence"/>
</dbReference>
<feature type="signal peptide" evidence="2">
    <location>
        <begin position="1"/>
        <end position="19"/>
    </location>
</feature>
<dbReference type="Gene3D" id="3.40.30.10">
    <property type="entry name" value="Glutaredoxin"/>
    <property type="match status" value="1"/>
</dbReference>
<evidence type="ECO:0000256" key="2">
    <source>
        <dbReference type="SAM" id="SignalP"/>
    </source>
</evidence>
<protein>
    <recommendedName>
        <fullName evidence="3">Thioredoxin domain-containing protein</fullName>
    </recommendedName>
</protein>
<dbReference type="InterPro" id="IPR036249">
    <property type="entry name" value="Thioredoxin-like_sf"/>
</dbReference>
<sequence length="501" mass="54335">MKKTLLLGLLALAGFSANAQIADGSEAPDFSGTDVVTQEEISLQAYLDEGKTVVVYMSAAWCGPCWSFHNTHYLSDIYHAYGPEGSDEIAVIYIESDWRTPEGEIFGEDLPQDLPSGIPAPPAPLGDWTEGTPYPIINNDNVGAEYDIPGYPTMFAICPQGVGEPGIVTEIERGTPAELTQFINGACTQLEGVENWAKIEAGDARYCESTGDINFNLTSFGSNVTSATIDLKKNGTVVDTQTFTVELGLFEAQTVAFENVELDGSAEYQVELTQVNGETPVATIPENLASENFTVVPNASVDSYQNIKVTIHTDEWANEMKAYILDSSGNIVWNTPNYTAADNEQTFEYVVTLEDIDCYMVAMTDSYGDGWTYNESGPDVPHGIIFETADGATTLFESDGDFAGQVFIQEATFKTNGQLDAEKFNTDEFSIYPNPSTGIFNFATQSVVDVTVIDVTGKTVHTQKGINNGDTMNLSQLQPGVYIAKVTGENTAEKTLKLVIK</sequence>
<organism evidence="4 5">
    <name type="scientific">Flavobacterium suaedae</name>
    <dbReference type="NCBI Taxonomy" id="1767027"/>
    <lineage>
        <taxon>Bacteria</taxon>
        <taxon>Pseudomonadati</taxon>
        <taxon>Bacteroidota</taxon>
        <taxon>Flavobacteriia</taxon>
        <taxon>Flavobacteriales</taxon>
        <taxon>Flavobacteriaceae</taxon>
        <taxon>Flavobacterium</taxon>
    </lineage>
</organism>
<keyword evidence="5" id="KW-1185">Reference proteome</keyword>
<evidence type="ECO:0000313" key="5">
    <source>
        <dbReference type="Proteomes" id="UP000615760"/>
    </source>
</evidence>
<dbReference type="SUPFAM" id="SSF52833">
    <property type="entry name" value="Thioredoxin-like"/>
    <property type="match status" value="1"/>
</dbReference>
<dbReference type="InterPro" id="IPR013740">
    <property type="entry name" value="Redoxin"/>
</dbReference>
<dbReference type="InterPro" id="IPR026444">
    <property type="entry name" value="Secre_tail"/>
</dbReference>
<comment type="caution">
    <text evidence="4">The sequence shown here is derived from an EMBL/GenBank/DDBJ whole genome shotgun (WGS) entry which is preliminary data.</text>
</comment>
<dbReference type="PROSITE" id="PS51352">
    <property type="entry name" value="THIOREDOXIN_2"/>
    <property type="match status" value="1"/>
</dbReference>
<dbReference type="NCBIfam" id="TIGR04183">
    <property type="entry name" value="Por_Secre_tail"/>
    <property type="match status" value="1"/>
</dbReference>
<dbReference type="EMBL" id="BMJE01000002">
    <property type="protein sequence ID" value="GGB68980.1"/>
    <property type="molecule type" value="Genomic_DNA"/>
</dbReference>
<feature type="chain" id="PRO_5045236265" description="Thioredoxin domain-containing protein" evidence="2">
    <location>
        <begin position="20"/>
        <end position="501"/>
    </location>
</feature>